<dbReference type="Proteomes" id="UP000297245">
    <property type="component" value="Unassembled WGS sequence"/>
</dbReference>
<dbReference type="NCBIfam" id="TIGR00231">
    <property type="entry name" value="small_GTP"/>
    <property type="match status" value="1"/>
</dbReference>
<dbReference type="InterPro" id="IPR027417">
    <property type="entry name" value="P-loop_NTPase"/>
</dbReference>
<evidence type="ECO:0000313" key="8">
    <source>
        <dbReference type="EMBL" id="THV00535.1"/>
    </source>
</evidence>
<keyword evidence="5" id="KW-0472">Membrane</keyword>
<dbReference type="Pfam" id="PF00071">
    <property type="entry name" value="Ras"/>
    <property type="match status" value="1"/>
</dbReference>
<dbReference type="OrthoDB" id="9989112at2759"/>
<proteinExistence type="inferred from homology"/>
<dbReference type="Gene3D" id="3.40.50.300">
    <property type="entry name" value="P-loop containing nucleotide triphosphate hydrolases"/>
    <property type="match status" value="1"/>
</dbReference>
<evidence type="ECO:0000256" key="3">
    <source>
        <dbReference type="ARBA" id="ARBA00022741"/>
    </source>
</evidence>
<keyword evidence="6" id="KW-0449">Lipoprotein</keyword>
<dbReference type="PRINTS" id="PR00449">
    <property type="entry name" value="RASTRNSFRMNG"/>
</dbReference>
<protein>
    <submittedName>
        <fullName evidence="8">Secretion-related small GTPase</fullName>
    </submittedName>
</protein>
<organism evidence="8 9">
    <name type="scientific">Dendrothele bispora (strain CBS 962.96)</name>
    <dbReference type="NCBI Taxonomy" id="1314807"/>
    <lineage>
        <taxon>Eukaryota</taxon>
        <taxon>Fungi</taxon>
        <taxon>Dikarya</taxon>
        <taxon>Basidiomycota</taxon>
        <taxon>Agaricomycotina</taxon>
        <taxon>Agaricomycetes</taxon>
        <taxon>Agaricomycetidae</taxon>
        <taxon>Agaricales</taxon>
        <taxon>Agaricales incertae sedis</taxon>
        <taxon>Dendrothele</taxon>
    </lineage>
</organism>
<keyword evidence="7" id="KW-0636">Prenylation</keyword>
<reference evidence="8 9" key="1">
    <citation type="journal article" date="2019" name="Nat. Ecol. Evol.">
        <title>Megaphylogeny resolves global patterns of mushroom evolution.</title>
        <authorList>
            <person name="Varga T."/>
            <person name="Krizsan K."/>
            <person name="Foldi C."/>
            <person name="Dima B."/>
            <person name="Sanchez-Garcia M."/>
            <person name="Sanchez-Ramirez S."/>
            <person name="Szollosi G.J."/>
            <person name="Szarkandi J.G."/>
            <person name="Papp V."/>
            <person name="Albert L."/>
            <person name="Andreopoulos W."/>
            <person name="Angelini C."/>
            <person name="Antonin V."/>
            <person name="Barry K.W."/>
            <person name="Bougher N.L."/>
            <person name="Buchanan P."/>
            <person name="Buyck B."/>
            <person name="Bense V."/>
            <person name="Catcheside P."/>
            <person name="Chovatia M."/>
            <person name="Cooper J."/>
            <person name="Damon W."/>
            <person name="Desjardin D."/>
            <person name="Finy P."/>
            <person name="Geml J."/>
            <person name="Haridas S."/>
            <person name="Hughes K."/>
            <person name="Justo A."/>
            <person name="Karasinski D."/>
            <person name="Kautmanova I."/>
            <person name="Kiss B."/>
            <person name="Kocsube S."/>
            <person name="Kotiranta H."/>
            <person name="LaButti K.M."/>
            <person name="Lechner B.E."/>
            <person name="Liimatainen K."/>
            <person name="Lipzen A."/>
            <person name="Lukacs Z."/>
            <person name="Mihaltcheva S."/>
            <person name="Morgado L.N."/>
            <person name="Niskanen T."/>
            <person name="Noordeloos M.E."/>
            <person name="Ohm R.A."/>
            <person name="Ortiz-Santana B."/>
            <person name="Ovrebo C."/>
            <person name="Racz N."/>
            <person name="Riley R."/>
            <person name="Savchenko A."/>
            <person name="Shiryaev A."/>
            <person name="Soop K."/>
            <person name="Spirin V."/>
            <person name="Szebenyi C."/>
            <person name="Tomsovsky M."/>
            <person name="Tulloss R.E."/>
            <person name="Uehling J."/>
            <person name="Grigoriev I.V."/>
            <person name="Vagvolgyi C."/>
            <person name="Papp T."/>
            <person name="Martin F.M."/>
            <person name="Miettinen O."/>
            <person name="Hibbett D.S."/>
            <person name="Nagy L.G."/>
        </authorList>
    </citation>
    <scope>NUCLEOTIDE SEQUENCE [LARGE SCALE GENOMIC DNA]</scope>
    <source>
        <strain evidence="8 9">CBS 962.96</strain>
    </source>
</reference>
<keyword evidence="9" id="KW-1185">Reference proteome</keyword>
<dbReference type="InterPro" id="IPR001806">
    <property type="entry name" value="Small_GTPase"/>
</dbReference>
<sequence length="216" mass="24301">MPYMYKYRILLLGDSGVGKSCALLLSRYKRNEFNPESLTTIGLDFCTGSLEVDGKLIGAHFWDTAGQERFRTVTTAYYRGAAGALLVYDITKRDSYNSATQRWLEELREYKDNIDIMLVGNKTDLEYLRAVPTGEAKAFAAEHGLLFRETSAKDASNVQLAFQNLLTDIYHSFSSKRFSESTPTKETAQVVQSTTIQVGMSELGSQGRIQQRNRCC</sequence>
<dbReference type="SMART" id="SM00174">
    <property type="entry name" value="RHO"/>
    <property type="match status" value="1"/>
</dbReference>
<keyword evidence="3" id="KW-0547">Nucleotide-binding</keyword>
<evidence type="ECO:0000256" key="6">
    <source>
        <dbReference type="ARBA" id="ARBA00023288"/>
    </source>
</evidence>
<gene>
    <name evidence="8" type="ORF">K435DRAFT_827962</name>
</gene>
<dbReference type="PROSITE" id="PS51419">
    <property type="entry name" value="RAB"/>
    <property type="match status" value="1"/>
</dbReference>
<dbReference type="AlphaFoldDB" id="A0A4S8MD98"/>
<dbReference type="SMART" id="SM00173">
    <property type="entry name" value="RAS"/>
    <property type="match status" value="1"/>
</dbReference>
<evidence type="ECO:0000313" key="9">
    <source>
        <dbReference type="Proteomes" id="UP000297245"/>
    </source>
</evidence>
<dbReference type="PANTHER" id="PTHR47979">
    <property type="entry name" value="DRAB11-RELATED"/>
    <property type="match status" value="1"/>
</dbReference>
<evidence type="ECO:0000256" key="4">
    <source>
        <dbReference type="ARBA" id="ARBA00023134"/>
    </source>
</evidence>
<comment type="subcellular location">
    <subcellularLocation>
        <location evidence="1">Membrane</location>
        <topology evidence="1">Lipid-anchor</topology>
    </subcellularLocation>
</comment>
<dbReference type="FunFam" id="3.40.50.300:FF:000274">
    <property type="entry name" value="ras-related protein RABA5a"/>
    <property type="match status" value="1"/>
</dbReference>
<evidence type="ECO:0000256" key="5">
    <source>
        <dbReference type="ARBA" id="ARBA00023136"/>
    </source>
</evidence>
<keyword evidence="4" id="KW-0342">GTP-binding</keyword>
<comment type="similarity">
    <text evidence="2">Belongs to the small GTPase superfamily. Rab family.</text>
</comment>
<dbReference type="GO" id="GO:0003924">
    <property type="term" value="F:GTPase activity"/>
    <property type="evidence" value="ECO:0007669"/>
    <property type="project" value="InterPro"/>
</dbReference>
<dbReference type="EMBL" id="ML179102">
    <property type="protein sequence ID" value="THV00535.1"/>
    <property type="molecule type" value="Genomic_DNA"/>
</dbReference>
<dbReference type="InterPro" id="IPR050209">
    <property type="entry name" value="Rab_GTPases_membrane_traffic"/>
</dbReference>
<dbReference type="SMART" id="SM00175">
    <property type="entry name" value="RAB"/>
    <property type="match status" value="1"/>
</dbReference>
<evidence type="ECO:0000256" key="7">
    <source>
        <dbReference type="ARBA" id="ARBA00023289"/>
    </source>
</evidence>
<evidence type="ECO:0000256" key="1">
    <source>
        <dbReference type="ARBA" id="ARBA00004635"/>
    </source>
</evidence>
<name>A0A4S8MD98_DENBC</name>
<dbReference type="InterPro" id="IPR005225">
    <property type="entry name" value="Small_GTP-bd"/>
</dbReference>
<dbReference type="PROSITE" id="PS51421">
    <property type="entry name" value="RAS"/>
    <property type="match status" value="1"/>
</dbReference>
<dbReference type="GO" id="GO:0005525">
    <property type="term" value="F:GTP binding"/>
    <property type="evidence" value="ECO:0007669"/>
    <property type="project" value="UniProtKB-KW"/>
</dbReference>
<dbReference type="SUPFAM" id="SSF52540">
    <property type="entry name" value="P-loop containing nucleoside triphosphate hydrolases"/>
    <property type="match status" value="1"/>
</dbReference>
<accession>A0A4S8MD98</accession>
<evidence type="ECO:0000256" key="2">
    <source>
        <dbReference type="ARBA" id="ARBA00006270"/>
    </source>
</evidence>
<dbReference type="SMART" id="SM00176">
    <property type="entry name" value="RAN"/>
    <property type="match status" value="1"/>
</dbReference>
<dbReference type="GO" id="GO:0016020">
    <property type="term" value="C:membrane"/>
    <property type="evidence" value="ECO:0007669"/>
    <property type="project" value="UniProtKB-SubCell"/>
</dbReference>